<dbReference type="InterPro" id="IPR005471">
    <property type="entry name" value="Tscrpt_reg_IclR_N"/>
</dbReference>
<protein>
    <submittedName>
        <fullName evidence="6">Transcriptional regulator</fullName>
    </submittedName>
</protein>
<dbReference type="SUPFAM" id="SSF46785">
    <property type="entry name" value="Winged helix' DNA-binding domain"/>
    <property type="match status" value="1"/>
</dbReference>
<dbReference type="SMART" id="SM00346">
    <property type="entry name" value="HTH_ICLR"/>
    <property type="match status" value="1"/>
</dbReference>
<dbReference type="InterPro" id="IPR050707">
    <property type="entry name" value="HTH_MetabolicPath_Reg"/>
</dbReference>
<evidence type="ECO:0000313" key="6">
    <source>
        <dbReference type="EMBL" id="GGG65247.1"/>
    </source>
</evidence>
<dbReference type="SUPFAM" id="SSF55781">
    <property type="entry name" value="GAF domain-like"/>
    <property type="match status" value="1"/>
</dbReference>
<feature type="domain" description="HTH iclR-type" evidence="4">
    <location>
        <begin position="9"/>
        <end position="69"/>
    </location>
</feature>
<dbReference type="AlphaFoldDB" id="A0A917H287"/>
<dbReference type="EMBL" id="BMEQ01000021">
    <property type="protein sequence ID" value="GGG65247.1"/>
    <property type="molecule type" value="Genomic_DNA"/>
</dbReference>
<dbReference type="Gene3D" id="1.10.10.10">
    <property type="entry name" value="Winged helix-like DNA-binding domain superfamily/Winged helix DNA-binding domain"/>
    <property type="match status" value="1"/>
</dbReference>
<reference evidence="6" key="2">
    <citation type="submission" date="2020-09" db="EMBL/GenBank/DDBJ databases">
        <authorList>
            <person name="Sun Q."/>
            <person name="Zhou Y."/>
        </authorList>
    </citation>
    <scope>NUCLEOTIDE SEQUENCE</scope>
    <source>
        <strain evidence="6">CGMCC 1.12187</strain>
    </source>
</reference>
<dbReference type="GO" id="GO:0003700">
    <property type="term" value="F:DNA-binding transcription factor activity"/>
    <property type="evidence" value="ECO:0007669"/>
    <property type="project" value="TreeGrafter"/>
</dbReference>
<reference evidence="6" key="1">
    <citation type="journal article" date="2014" name="Int. J. Syst. Evol. Microbiol.">
        <title>Complete genome sequence of Corynebacterium casei LMG S-19264T (=DSM 44701T), isolated from a smear-ripened cheese.</title>
        <authorList>
            <consortium name="US DOE Joint Genome Institute (JGI-PGF)"/>
            <person name="Walter F."/>
            <person name="Albersmeier A."/>
            <person name="Kalinowski J."/>
            <person name="Ruckert C."/>
        </authorList>
    </citation>
    <scope>NUCLEOTIDE SEQUENCE</scope>
    <source>
        <strain evidence="6">CGMCC 1.12187</strain>
    </source>
</reference>
<evidence type="ECO:0000256" key="3">
    <source>
        <dbReference type="ARBA" id="ARBA00023163"/>
    </source>
</evidence>
<dbReference type="InterPro" id="IPR036388">
    <property type="entry name" value="WH-like_DNA-bd_sf"/>
</dbReference>
<dbReference type="PROSITE" id="PS51078">
    <property type="entry name" value="ICLR_ED"/>
    <property type="match status" value="1"/>
</dbReference>
<dbReference type="Gene3D" id="3.30.450.40">
    <property type="match status" value="1"/>
</dbReference>
<gene>
    <name evidence="6" type="ORF">GCM10011374_31300</name>
</gene>
<comment type="caution">
    <text evidence="6">The sequence shown here is derived from an EMBL/GenBank/DDBJ whole genome shotgun (WGS) entry which is preliminary data.</text>
</comment>
<evidence type="ECO:0000259" key="5">
    <source>
        <dbReference type="PROSITE" id="PS51078"/>
    </source>
</evidence>
<dbReference type="PANTHER" id="PTHR30136">
    <property type="entry name" value="HELIX-TURN-HELIX TRANSCRIPTIONAL REGULATOR, ICLR FAMILY"/>
    <property type="match status" value="1"/>
</dbReference>
<organism evidence="6 7">
    <name type="scientific">Kocuria dechangensis</name>
    <dbReference type="NCBI Taxonomy" id="1176249"/>
    <lineage>
        <taxon>Bacteria</taxon>
        <taxon>Bacillati</taxon>
        <taxon>Actinomycetota</taxon>
        <taxon>Actinomycetes</taxon>
        <taxon>Micrococcales</taxon>
        <taxon>Micrococcaceae</taxon>
        <taxon>Kocuria</taxon>
    </lineage>
</organism>
<dbReference type="GO" id="GO:0045892">
    <property type="term" value="P:negative regulation of DNA-templated transcription"/>
    <property type="evidence" value="ECO:0007669"/>
    <property type="project" value="TreeGrafter"/>
</dbReference>
<feature type="domain" description="IclR-ED" evidence="5">
    <location>
        <begin position="70"/>
        <end position="249"/>
    </location>
</feature>
<keyword evidence="3" id="KW-0804">Transcription</keyword>
<name>A0A917H287_9MICC</name>
<dbReference type="PANTHER" id="PTHR30136:SF24">
    <property type="entry name" value="HTH-TYPE TRANSCRIPTIONAL REPRESSOR ALLR"/>
    <property type="match status" value="1"/>
</dbReference>
<accession>A0A917H287</accession>
<evidence type="ECO:0000256" key="2">
    <source>
        <dbReference type="ARBA" id="ARBA00023125"/>
    </source>
</evidence>
<keyword evidence="7" id="KW-1185">Reference proteome</keyword>
<dbReference type="GO" id="GO:0003677">
    <property type="term" value="F:DNA binding"/>
    <property type="evidence" value="ECO:0007669"/>
    <property type="project" value="UniProtKB-KW"/>
</dbReference>
<dbReference type="PROSITE" id="PS51077">
    <property type="entry name" value="HTH_ICLR"/>
    <property type="match status" value="1"/>
</dbReference>
<dbReference type="InterPro" id="IPR014757">
    <property type="entry name" value="Tscrpt_reg_IclR_C"/>
</dbReference>
<keyword evidence="1" id="KW-0805">Transcription regulation</keyword>
<proteinExistence type="predicted"/>
<dbReference type="Pfam" id="PF01614">
    <property type="entry name" value="IclR_C"/>
    <property type="match status" value="1"/>
</dbReference>
<sequence length="259" mass="28121">MVANSPSGESILERVIRILEAFDDSAPFLTVSELSRRAELPTTTAYRLVDEMVAAGLLERYGREVGVGMRLWELTERSSRALTMREAARPFMDDIRSLLQHHAVLGVLDGHEVLYVERLPTKSSTVNITKIAARLPAHACSAGMALLAHSAPEVQERFLASRLTPYTPNTVTDPAELRRLLAQVRKQGYASMVGVIVEQSSGVAVPVMGPDGDVLAALGIVVPIGQENVQGCVPLLRGAALGLERALRDIWPRREGLPA</sequence>
<dbReference type="InterPro" id="IPR029016">
    <property type="entry name" value="GAF-like_dom_sf"/>
</dbReference>
<evidence type="ECO:0000256" key="1">
    <source>
        <dbReference type="ARBA" id="ARBA00023015"/>
    </source>
</evidence>
<dbReference type="Proteomes" id="UP000638848">
    <property type="component" value="Unassembled WGS sequence"/>
</dbReference>
<keyword evidence="2" id="KW-0238">DNA-binding</keyword>
<evidence type="ECO:0000259" key="4">
    <source>
        <dbReference type="PROSITE" id="PS51077"/>
    </source>
</evidence>
<dbReference type="InterPro" id="IPR036390">
    <property type="entry name" value="WH_DNA-bd_sf"/>
</dbReference>
<dbReference type="Pfam" id="PF09339">
    <property type="entry name" value="HTH_IclR"/>
    <property type="match status" value="1"/>
</dbReference>
<evidence type="ECO:0000313" key="7">
    <source>
        <dbReference type="Proteomes" id="UP000638848"/>
    </source>
</evidence>